<dbReference type="Pfam" id="PF12083">
    <property type="entry name" value="DUF3560"/>
    <property type="match status" value="1"/>
</dbReference>
<protein>
    <submittedName>
        <fullName evidence="1">DUF3560 domain-containing protein</fullName>
    </submittedName>
</protein>
<evidence type="ECO:0000313" key="2">
    <source>
        <dbReference type="Proteomes" id="UP000322362"/>
    </source>
</evidence>
<keyword evidence="2" id="KW-1185">Reference proteome</keyword>
<accession>A0A5D4HDL0</accession>
<comment type="caution">
    <text evidence="1">The sequence shown here is derived from an EMBL/GenBank/DDBJ whole genome shotgun (WGS) entry which is preliminary data.</text>
</comment>
<evidence type="ECO:0000313" key="1">
    <source>
        <dbReference type="EMBL" id="TYR37635.1"/>
    </source>
</evidence>
<reference evidence="1 2" key="1">
    <citation type="submission" date="2019-08" db="EMBL/GenBank/DDBJ databases">
        <title>Phlebobacter frassis gen. nov. sp. nov., a new member of family Sphingobacteriaceae isolated from sand fly rearing media.</title>
        <authorList>
            <person name="Kakumanu M.L."/>
            <person name="Marayati B.F."/>
            <person name="Wada-Katsumata A."/>
            <person name="Wasserberg G."/>
            <person name="Schal C."/>
            <person name="Apperson C.S."/>
            <person name="Ponnusamy L."/>
        </authorList>
    </citation>
    <scope>NUCLEOTIDE SEQUENCE [LARGE SCALE GENOMIC DNA]</scope>
    <source>
        <strain evidence="1 2">SSI9</strain>
    </source>
</reference>
<dbReference type="InterPro" id="IPR021944">
    <property type="entry name" value="DUF3560"/>
</dbReference>
<dbReference type="Proteomes" id="UP000322362">
    <property type="component" value="Unassembled WGS sequence"/>
</dbReference>
<dbReference type="EMBL" id="VTAV01000002">
    <property type="protein sequence ID" value="TYR37635.1"/>
    <property type="molecule type" value="Genomic_DNA"/>
</dbReference>
<gene>
    <name evidence="1" type="ORF">FXV77_05170</name>
</gene>
<sequence>MRAERAEIRAQKAKKRSDSLYNTASDMASVIPMGQPILIGHHSEKRDRNYRERIHNTMGKSIREQQKADYYKEKVEIAERTAKGTKYKNPRYLTNRIKECLAAIRRLERYLKGKIYMHSPERPISEKERTLYTEHIVRVQDKLEFFVQCMKKINPDYELPKSSQKAGSKIRK</sequence>
<proteinExistence type="predicted"/>
<dbReference type="AlphaFoldDB" id="A0A5D4HDL0"/>
<name>A0A5D4HDL0_9SPHI</name>
<organism evidence="1 2">
    <name type="scientific">Sphingobacterium phlebotomi</name>
    <dbReference type="NCBI Taxonomy" id="2605433"/>
    <lineage>
        <taxon>Bacteria</taxon>
        <taxon>Pseudomonadati</taxon>
        <taxon>Bacteroidota</taxon>
        <taxon>Sphingobacteriia</taxon>
        <taxon>Sphingobacteriales</taxon>
        <taxon>Sphingobacteriaceae</taxon>
        <taxon>Sphingobacterium</taxon>
    </lineage>
</organism>